<keyword evidence="6 10" id="KW-0915">Sodium</keyword>
<evidence type="ECO:0000259" key="11">
    <source>
        <dbReference type="Pfam" id="PF00999"/>
    </source>
</evidence>
<accession>A0ABS2DD37</accession>
<feature type="transmembrane region" description="Helical" evidence="10">
    <location>
        <begin position="58"/>
        <end position="79"/>
    </location>
</feature>
<comment type="similarity">
    <text evidence="10">Belongs to the monovalent cation:proton antiporter 1 (CPA1) transporter (TC 2.A.36) family.</text>
</comment>
<comment type="caution">
    <text evidence="12">The sequence shown here is derived from an EMBL/GenBank/DDBJ whole genome shotgun (WGS) entry which is preliminary data.</text>
</comment>
<evidence type="ECO:0000256" key="9">
    <source>
        <dbReference type="ARBA" id="ARBA00023201"/>
    </source>
</evidence>
<keyword evidence="13" id="KW-1185">Reference proteome</keyword>
<dbReference type="Proteomes" id="UP000763641">
    <property type="component" value="Unassembled WGS sequence"/>
</dbReference>
<feature type="transmembrane region" description="Helical" evidence="10">
    <location>
        <begin position="31"/>
        <end position="52"/>
    </location>
</feature>
<dbReference type="PANTHER" id="PTHR10110">
    <property type="entry name" value="SODIUM/HYDROGEN EXCHANGER"/>
    <property type="match status" value="1"/>
</dbReference>
<sequence length="531" mass="56393">MHPAANFELIIGMFLVVLGLHYLARRLSLPPAAALIVGGCAVAFVPGVQGIAIDPELVLVLFLPPLLMDGAWFTAIAPFRRHMAGILSLAVGAVFFTTAIVAIVTRLLMPQLPWAACVALGAILSPPDAVSARAVLQRVKLPRRLTTLLEGESLLNDAAGLVLFRFAVAAVLTGSFHPGAATGTFFLLVAGGIAVGAAIGGLWVVLLRRLGDDTLMIAATVLVCWSAYIAGELLHVSGVIAVVTAGLTCGWYQHVVFNARVRIRALAFWQVLVFLLEAAVFLLIGLSLRGLLDRVGGLGTVVDTMAQPVLLIVAAVVVARFLWVFGVDAGVAAVRRMGWTRQQPLGPRAAVVMSWAGMRGVVTLAVALSLPETMPARDLMLVTAFTVILVTVLVQGTSLGWVIRWVKPSEDASTRPPLDLHAAETMLFRAQLAAVEREAVAADGTIIHPQLLRRYRTRATAADAFEGTADERNEAIASHFDVIIAAVRAGRAELVRLHRAGRVDDETLHDLEHDLDLEELAAAAAKGSTSG</sequence>
<feature type="transmembrane region" description="Helical" evidence="10">
    <location>
        <begin position="379"/>
        <end position="403"/>
    </location>
</feature>
<evidence type="ECO:0000256" key="6">
    <source>
        <dbReference type="ARBA" id="ARBA00023053"/>
    </source>
</evidence>
<evidence type="ECO:0000256" key="8">
    <source>
        <dbReference type="ARBA" id="ARBA00023136"/>
    </source>
</evidence>
<protein>
    <submittedName>
        <fullName evidence="12">Na+/H+ antiporter</fullName>
    </submittedName>
</protein>
<proteinExistence type="inferred from homology"/>
<reference evidence="12 13" key="1">
    <citation type="submission" date="2020-12" db="EMBL/GenBank/DDBJ databases">
        <title>Sphingomonas sp.</title>
        <authorList>
            <person name="Kim M.K."/>
        </authorList>
    </citation>
    <scope>NUCLEOTIDE SEQUENCE [LARGE SCALE GENOMIC DNA]</scope>
    <source>
        <strain evidence="12 13">BT552</strain>
    </source>
</reference>
<keyword evidence="10" id="KW-0050">Antiport</keyword>
<evidence type="ECO:0000256" key="10">
    <source>
        <dbReference type="RuleBase" id="RU366002"/>
    </source>
</evidence>
<feature type="transmembrane region" description="Helical" evidence="10">
    <location>
        <begin position="214"/>
        <end position="230"/>
    </location>
</feature>
<keyword evidence="10" id="KW-0997">Cell inner membrane</keyword>
<keyword evidence="2 10" id="KW-0813">Transport</keyword>
<feature type="domain" description="Cation/H+ exchanger transmembrane" evidence="11">
    <location>
        <begin position="15"/>
        <end position="405"/>
    </location>
</feature>
<feature type="transmembrane region" description="Helical" evidence="10">
    <location>
        <begin position="183"/>
        <end position="207"/>
    </location>
</feature>
<comment type="subcellular location">
    <subcellularLocation>
        <location evidence="10">Cell inner membrane</location>
        <topology evidence="10">Multi-pass membrane protein</topology>
    </subcellularLocation>
    <subcellularLocation>
        <location evidence="1">Cell membrane</location>
        <topology evidence="1">Multi-pass membrane protein</topology>
    </subcellularLocation>
</comment>
<name>A0ABS2DD37_9SPHN</name>
<dbReference type="InterPro" id="IPR004705">
    <property type="entry name" value="Cation/H_exchanger_CPA1_bac"/>
</dbReference>
<keyword evidence="5 10" id="KW-1133">Transmembrane helix</keyword>
<dbReference type="PANTHER" id="PTHR10110:SF86">
    <property type="entry name" value="SODIUM_HYDROGEN EXCHANGER 7"/>
    <property type="match status" value="1"/>
</dbReference>
<dbReference type="EMBL" id="JAFEMC010000005">
    <property type="protein sequence ID" value="MBM6578011.1"/>
    <property type="molecule type" value="Genomic_DNA"/>
</dbReference>
<evidence type="ECO:0000256" key="7">
    <source>
        <dbReference type="ARBA" id="ARBA00023065"/>
    </source>
</evidence>
<comment type="function">
    <text evidence="10">Na(+)/H(+) antiporter that extrudes sodium in exchange for external protons.</text>
</comment>
<keyword evidence="9 10" id="KW-0739">Sodium transport</keyword>
<gene>
    <name evidence="12" type="ORF">ILT43_16640</name>
</gene>
<feature type="transmembrane region" description="Helical" evidence="10">
    <location>
        <begin position="86"/>
        <end position="107"/>
    </location>
</feature>
<evidence type="ECO:0000256" key="5">
    <source>
        <dbReference type="ARBA" id="ARBA00022989"/>
    </source>
</evidence>
<evidence type="ECO:0000313" key="12">
    <source>
        <dbReference type="EMBL" id="MBM6578011.1"/>
    </source>
</evidence>
<feature type="transmembrane region" description="Helical" evidence="10">
    <location>
        <begin position="345"/>
        <end position="367"/>
    </location>
</feature>
<feature type="transmembrane region" description="Helical" evidence="10">
    <location>
        <begin position="6"/>
        <end position="24"/>
    </location>
</feature>
<dbReference type="RefSeq" id="WP_204200108.1">
    <property type="nucleotide sequence ID" value="NZ_JAFEMC010000005.1"/>
</dbReference>
<evidence type="ECO:0000256" key="1">
    <source>
        <dbReference type="ARBA" id="ARBA00004651"/>
    </source>
</evidence>
<keyword evidence="8 10" id="KW-0472">Membrane</keyword>
<evidence type="ECO:0000256" key="4">
    <source>
        <dbReference type="ARBA" id="ARBA00022692"/>
    </source>
</evidence>
<keyword evidence="4 10" id="KW-0812">Transmembrane</keyword>
<feature type="transmembrane region" description="Helical" evidence="10">
    <location>
        <begin position="236"/>
        <end position="254"/>
    </location>
</feature>
<evidence type="ECO:0000256" key="3">
    <source>
        <dbReference type="ARBA" id="ARBA00022475"/>
    </source>
</evidence>
<keyword evidence="7 10" id="KW-0406">Ion transport</keyword>
<feature type="transmembrane region" description="Helical" evidence="10">
    <location>
        <begin position="266"/>
        <end position="288"/>
    </location>
</feature>
<organism evidence="12 13">
    <name type="scientific">Sphingomonas longa</name>
    <dbReference type="NCBI Taxonomy" id="2778730"/>
    <lineage>
        <taxon>Bacteria</taxon>
        <taxon>Pseudomonadati</taxon>
        <taxon>Pseudomonadota</taxon>
        <taxon>Alphaproteobacteria</taxon>
        <taxon>Sphingomonadales</taxon>
        <taxon>Sphingomonadaceae</taxon>
        <taxon>Sphingomonas</taxon>
    </lineage>
</organism>
<dbReference type="Gene3D" id="6.10.140.1330">
    <property type="match status" value="1"/>
</dbReference>
<dbReference type="InterPro" id="IPR018422">
    <property type="entry name" value="Cation/H_exchanger_CPA1"/>
</dbReference>
<dbReference type="Pfam" id="PF00999">
    <property type="entry name" value="Na_H_Exchanger"/>
    <property type="match status" value="1"/>
</dbReference>
<feature type="transmembrane region" description="Helical" evidence="10">
    <location>
        <begin position="308"/>
        <end position="333"/>
    </location>
</feature>
<evidence type="ECO:0000256" key="2">
    <source>
        <dbReference type="ARBA" id="ARBA00022448"/>
    </source>
</evidence>
<keyword evidence="3" id="KW-1003">Cell membrane</keyword>
<dbReference type="InterPro" id="IPR006153">
    <property type="entry name" value="Cation/H_exchanger_TM"/>
</dbReference>
<dbReference type="NCBIfam" id="TIGR00831">
    <property type="entry name" value="a_cpa1"/>
    <property type="match status" value="1"/>
</dbReference>
<evidence type="ECO:0000313" key="13">
    <source>
        <dbReference type="Proteomes" id="UP000763641"/>
    </source>
</evidence>